<accession>A0A6B3VSV9</accession>
<evidence type="ECO:0000313" key="4">
    <source>
        <dbReference type="Proteomes" id="UP000472971"/>
    </source>
</evidence>
<dbReference type="Proteomes" id="UP000570010">
    <property type="component" value="Unassembled WGS sequence"/>
</dbReference>
<evidence type="ECO:0000313" key="3">
    <source>
        <dbReference type="EMBL" id="NEY80308.1"/>
    </source>
</evidence>
<evidence type="ECO:0000259" key="1">
    <source>
        <dbReference type="PROSITE" id="PS51186"/>
    </source>
</evidence>
<name>A0A6B3VSV9_9BACI</name>
<dbReference type="Proteomes" id="UP000472971">
    <property type="component" value="Unassembled WGS sequence"/>
</dbReference>
<dbReference type="SUPFAM" id="SSF55729">
    <property type="entry name" value="Acyl-CoA N-acyltransferases (Nat)"/>
    <property type="match status" value="1"/>
</dbReference>
<organism evidence="3 4">
    <name type="scientific">Bacillus aquiflavi</name>
    <dbReference type="NCBI Taxonomy" id="2672567"/>
    <lineage>
        <taxon>Bacteria</taxon>
        <taxon>Bacillati</taxon>
        <taxon>Bacillota</taxon>
        <taxon>Bacilli</taxon>
        <taxon>Bacillales</taxon>
        <taxon>Bacillaceae</taxon>
        <taxon>Bacillus</taxon>
    </lineage>
</organism>
<dbReference type="Gene3D" id="3.40.630.30">
    <property type="match status" value="1"/>
</dbReference>
<reference evidence="2 5" key="2">
    <citation type="submission" date="2020-07" db="EMBL/GenBank/DDBJ databases">
        <authorList>
            <person name="Feng H."/>
        </authorList>
    </citation>
    <scope>NUCLEOTIDE SEQUENCE [LARGE SCALE GENOMIC DNA]</scope>
    <source>
        <strain evidence="5">s-12</strain>
        <strain evidence="2">S-12</strain>
    </source>
</reference>
<dbReference type="EMBL" id="JACEIO010000003">
    <property type="protein sequence ID" value="MBA4535933.1"/>
    <property type="molecule type" value="Genomic_DNA"/>
</dbReference>
<keyword evidence="3" id="KW-0808">Transferase</keyword>
<dbReference type="AlphaFoldDB" id="A0A6B3VSV9"/>
<sequence>MPNKKILDGIVNLYSDVFDGSAEDLLIKMKDKPKLLFNIALYGQKIVGFKIGYELDNNKFYSWLGGVDPDYRKRGIALTLIEQQHEYLRKNGYKVVQTKTMNKWRNMLILNIRNGFNIIETYTDDNGLQKIVLEKALLN</sequence>
<dbReference type="InterPro" id="IPR016181">
    <property type="entry name" value="Acyl_CoA_acyltransferase"/>
</dbReference>
<dbReference type="EMBL" id="JAAIWN010000003">
    <property type="protein sequence ID" value="NEY80308.1"/>
    <property type="molecule type" value="Genomic_DNA"/>
</dbReference>
<evidence type="ECO:0000313" key="5">
    <source>
        <dbReference type="Proteomes" id="UP000570010"/>
    </source>
</evidence>
<proteinExistence type="predicted"/>
<gene>
    <name evidence="3" type="ORF">G4D64_01960</name>
    <name evidence="2" type="ORF">H1Z61_01965</name>
</gene>
<feature type="domain" description="N-acetyltransferase" evidence="1">
    <location>
        <begin position="1"/>
        <end position="138"/>
    </location>
</feature>
<evidence type="ECO:0000313" key="2">
    <source>
        <dbReference type="EMBL" id="MBA4535933.1"/>
    </source>
</evidence>
<comment type="caution">
    <text evidence="3">The sequence shown here is derived from an EMBL/GenBank/DDBJ whole genome shotgun (WGS) entry which is preliminary data.</text>
</comment>
<dbReference type="CDD" id="cd04301">
    <property type="entry name" value="NAT_SF"/>
    <property type="match status" value="1"/>
</dbReference>
<dbReference type="PROSITE" id="PS51186">
    <property type="entry name" value="GNAT"/>
    <property type="match status" value="1"/>
</dbReference>
<dbReference type="GO" id="GO:0016747">
    <property type="term" value="F:acyltransferase activity, transferring groups other than amino-acyl groups"/>
    <property type="evidence" value="ECO:0007669"/>
    <property type="project" value="InterPro"/>
</dbReference>
<keyword evidence="4" id="KW-1185">Reference proteome</keyword>
<dbReference type="InterPro" id="IPR000182">
    <property type="entry name" value="GNAT_dom"/>
</dbReference>
<reference evidence="3 4" key="1">
    <citation type="submission" date="2020-02" db="EMBL/GenBank/DDBJ databases">
        <title>Bacillus aquiflavi sp. nov., isolated from yellow water of strong flavor Chinese baijiu in Yibin region of China.</title>
        <authorList>
            <person name="Xie J."/>
        </authorList>
    </citation>
    <scope>NUCLEOTIDE SEQUENCE [LARGE SCALE GENOMIC DNA]</scope>
    <source>
        <strain evidence="3 4">3H-10</strain>
    </source>
</reference>
<dbReference type="Pfam" id="PF00583">
    <property type="entry name" value="Acetyltransf_1"/>
    <property type="match status" value="1"/>
</dbReference>
<protein>
    <submittedName>
        <fullName evidence="3">GNAT family N-acetyltransferase</fullName>
    </submittedName>
</protein>